<evidence type="ECO:0000256" key="1">
    <source>
        <dbReference type="SAM" id="SignalP"/>
    </source>
</evidence>
<gene>
    <name evidence="3" type="ORF">AWW66_27225</name>
</gene>
<name>A0A136PKC4_9ACTN</name>
<sequence length="417" mass="44114">MGFPKGRRRIVVAVAALLVTTAVAATVYRVLAPAEVSTPARAAYPAPAEPSAGVVGRLPVAPLIVDGRLRVYAAPRQVYADQPVDNRNRRTPYWSYRRWPAQVSGVVAEGGTVLSRWSDGRLVALDARTGAVAWQADGPEPAEGWTARRTGADAVWDPPGLFPARDAEGRALFVVTGPDRMVAVAAADGRRLWSVTVDGGCRSDVGSTAAGQFVVVDRCAEPAVVEFRDLGTGRSTSRWQPPGATAELTVTPVGCAEHRARCRGLRTVGRPDGPAQGWLVGEGSPVPAPALDPVGAELDGERVVVVADGAVTGRSLRTGEESWRRADLPPGRLVAVQPGLVHLLTDENDLITLNPRTGAVRSRFPLMAGRDGVGWAPGRAYAQAGYVAVERLREPVAPEADDSRYFLTPEAVILAAT</sequence>
<proteinExistence type="predicted"/>
<dbReference type="InterPro" id="IPR015943">
    <property type="entry name" value="WD40/YVTN_repeat-like_dom_sf"/>
</dbReference>
<dbReference type="InterPro" id="IPR011047">
    <property type="entry name" value="Quinoprotein_ADH-like_sf"/>
</dbReference>
<evidence type="ECO:0000259" key="2">
    <source>
        <dbReference type="Pfam" id="PF13360"/>
    </source>
</evidence>
<dbReference type="EMBL" id="LRQV01000147">
    <property type="protein sequence ID" value="KXK58880.1"/>
    <property type="molecule type" value="Genomic_DNA"/>
</dbReference>
<evidence type="ECO:0000313" key="4">
    <source>
        <dbReference type="Proteomes" id="UP000070620"/>
    </source>
</evidence>
<accession>A0A136PKC4</accession>
<organism evidence="3 4">
    <name type="scientific">Micromonospora rosaria</name>
    <dbReference type="NCBI Taxonomy" id="47874"/>
    <lineage>
        <taxon>Bacteria</taxon>
        <taxon>Bacillati</taxon>
        <taxon>Actinomycetota</taxon>
        <taxon>Actinomycetes</taxon>
        <taxon>Micromonosporales</taxon>
        <taxon>Micromonosporaceae</taxon>
        <taxon>Micromonospora</taxon>
    </lineage>
</organism>
<dbReference type="Gene3D" id="2.130.10.10">
    <property type="entry name" value="YVTN repeat-like/Quinoprotein amine dehydrogenase"/>
    <property type="match status" value="1"/>
</dbReference>
<protein>
    <submittedName>
        <fullName evidence="3">Pyrrolo-quinoline quinone</fullName>
    </submittedName>
</protein>
<dbReference type="InterPro" id="IPR002372">
    <property type="entry name" value="PQQ_rpt_dom"/>
</dbReference>
<dbReference type="RefSeq" id="WP_067372051.1">
    <property type="nucleotide sequence ID" value="NZ_JBIUBN010000008.1"/>
</dbReference>
<reference evidence="3 4" key="1">
    <citation type="submission" date="2016-01" db="EMBL/GenBank/DDBJ databases">
        <title>Whole genome sequence and analysis of Micromonospora rosaria DSM 803, which can produce antibacterial substance rosamicin.</title>
        <authorList>
            <person name="Yang H."/>
            <person name="He X."/>
            <person name="Zhu D."/>
        </authorList>
    </citation>
    <scope>NUCLEOTIDE SEQUENCE [LARGE SCALE GENOMIC DNA]</scope>
    <source>
        <strain evidence="3 4">DSM 803</strain>
    </source>
</reference>
<dbReference type="AlphaFoldDB" id="A0A136PKC4"/>
<dbReference type="OrthoDB" id="3336893at2"/>
<evidence type="ECO:0000313" key="3">
    <source>
        <dbReference type="EMBL" id="KXK58880.1"/>
    </source>
</evidence>
<keyword evidence="4" id="KW-1185">Reference proteome</keyword>
<comment type="caution">
    <text evidence="3">The sequence shown here is derived from an EMBL/GenBank/DDBJ whole genome shotgun (WGS) entry which is preliminary data.</text>
</comment>
<dbReference type="SMART" id="SM00564">
    <property type="entry name" value="PQQ"/>
    <property type="match status" value="3"/>
</dbReference>
<feature type="signal peptide" evidence="1">
    <location>
        <begin position="1"/>
        <end position="24"/>
    </location>
</feature>
<dbReference type="Proteomes" id="UP000070620">
    <property type="component" value="Unassembled WGS sequence"/>
</dbReference>
<feature type="chain" id="PRO_5007478148" evidence="1">
    <location>
        <begin position="25"/>
        <end position="417"/>
    </location>
</feature>
<dbReference type="Pfam" id="PF13360">
    <property type="entry name" value="PQQ_2"/>
    <property type="match status" value="1"/>
</dbReference>
<dbReference type="SUPFAM" id="SSF50998">
    <property type="entry name" value="Quinoprotein alcohol dehydrogenase-like"/>
    <property type="match status" value="1"/>
</dbReference>
<feature type="domain" description="Pyrrolo-quinoline quinone repeat" evidence="2">
    <location>
        <begin position="62"/>
        <end position="152"/>
    </location>
</feature>
<keyword evidence="1" id="KW-0732">Signal</keyword>
<dbReference type="InterPro" id="IPR018391">
    <property type="entry name" value="PQQ_b-propeller_rpt"/>
</dbReference>